<evidence type="ECO:0000313" key="2">
    <source>
        <dbReference type="EMBL" id="MED6209610.1"/>
    </source>
</evidence>
<evidence type="ECO:0000256" key="1">
    <source>
        <dbReference type="SAM" id="MobiDB-lite"/>
    </source>
</evidence>
<comment type="caution">
    <text evidence="2">The sequence shown here is derived from an EMBL/GenBank/DDBJ whole genome shotgun (WGS) entry which is preliminary data.</text>
</comment>
<protein>
    <submittedName>
        <fullName evidence="2">Uncharacterized protein</fullName>
    </submittedName>
</protein>
<accession>A0ABU6YI65</accession>
<feature type="compositionally biased region" description="Polar residues" evidence="1">
    <location>
        <begin position="17"/>
        <end position="32"/>
    </location>
</feature>
<reference evidence="2 3" key="1">
    <citation type="journal article" date="2023" name="Plants (Basel)">
        <title>Bridging the Gap: Combining Genomics and Transcriptomics Approaches to Understand Stylosanthes scabra, an Orphan Legume from the Brazilian Caatinga.</title>
        <authorList>
            <person name="Ferreira-Neto J.R.C."/>
            <person name="da Silva M.D."/>
            <person name="Binneck E."/>
            <person name="de Melo N.F."/>
            <person name="da Silva R.H."/>
            <person name="de Melo A.L.T.M."/>
            <person name="Pandolfi V."/>
            <person name="Bustamante F.O."/>
            <person name="Brasileiro-Vidal A.C."/>
            <person name="Benko-Iseppon A.M."/>
        </authorList>
    </citation>
    <scope>NUCLEOTIDE SEQUENCE [LARGE SCALE GENOMIC DNA]</scope>
    <source>
        <tissue evidence="2">Leaves</tissue>
    </source>
</reference>
<keyword evidence="3" id="KW-1185">Reference proteome</keyword>
<dbReference type="EMBL" id="JASCZI010242107">
    <property type="protein sequence ID" value="MED6209610.1"/>
    <property type="molecule type" value="Genomic_DNA"/>
</dbReference>
<feature type="compositionally biased region" description="Basic and acidic residues" evidence="1">
    <location>
        <begin position="7"/>
        <end position="16"/>
    </location>
</feature>
<evidence type="ECO:0000313" key="3">
    <source>
        <dbReference type="Proteomes" id="UP001341840"/>
    </source>
</evidence>
<sequence>MLLESAGNHEDLHEKSTMNTQTGLGGASTTPTSTGDNYGKVFEFGKIFVSKAAITKKDDLVEGIMHAFNIADPMQVSQNEWIEVKRKEVHPAGPELIFEATDSTRLGLCPNFPCKAFDPDQKGVEKGIEATRTQTPFVKNGHKRQRPASLQNSPTPDVVVVARSAHKLSSVKLGEKALIRCEVKVVAPTSTKGDVTLV</sequence>
<gene>
    <name evidence="2" type="ORF">PIB30_056464</name>
</gene>
<organism evidence="2 3">
    <name type="scientific">Stylosanthes scabra</name>
    <dbReference type="NCBI Taxonomy" id="79078"/>
    <lineage>
        <taxon>Eukaryota</taxon>
        <taxon>Viridiplantae</taxon>
        <taxon>Streptophyta</taxon>
        <taxon>Embryophyta</taxon>
        <taxon>Tracheophyta</taxon>
        <taxon>Spermatophyta</taxon>
        <taxon>Magnoliopsida</taxon>
        <taxon>eudicotyledons</taxon>
        <taxon>Gunneridae</taxon>
        <taxon>Pentapetalae</taxon>
        <taxon>rosids</taxon>
        <taxon>fabids</taxon>
        <taxon>Fabales</taxon>
        <taxon>Fabaceae</taxon>
        <taxon>Papilionoideae</taxon>
        <taxon>50 kb inversion clade</taxon>
        <taxon>dalbergioids sensu lato</taxon>
        <taxon>Dalbergieae</taxon>
        <taxon>Pterocarpus clade</taxon>
        <taxon>Stylosanthes</taxon>
    </lineage>
</organism>
<proteinExistence type="predicted"/>
<feature type="region of interest" description="Disordered" evidence="1">
    <location>
        <begin position="1"/>
        <end position="32"/>
    </location>
</feature>
<name>A0ABU6YI65_9FABA</name>
<dbReference type="Proteomes" id="UP001341840">
    <property type="component" value="Unassembled WGS sequence"/>
</dbReference>